<dbReference type="HOGENOM" id="CLU_081631_2_2_1"/>
<evidence type="ECO:0008006" key="3">
    <source>
        <dbReference type="Google" id="ProtNLM"/>
    </source>
</evidence>
<dbReference type="SUPFAM" id="SSF54909">
    <property type="entry name" value="Dimeric alpha+beta barrel"/>
    <property type="match status" value="1"/>
</dbReference>
<dbReference type="VEuPathDB" id="FungiDB:PV10_06557"/>
<sequence>MAYEVIAFVLKDTVPNESIEPILKDYILDFIVSESGVQKAYWGMEIENPRKAHIFVYWDSIEAHEELQKKDYYLPFIQKLSTITDMTQIHAFHTHVLPHPADQVLHEETSPVTELFTAYFPKDYSEAKQRQYVKRLETLVANGKPEGATQSPIKGYSGGWAVEDLMVPGTDEKGMAFLAIFGWESVEKHREFTETEAFKRNRYLIDEVEGLRHRDVVHFTGRRIK</sequence>
<dbReference type="OMA" id="ATFYFDD"/>
<dbReference type="Proteomes" id="UP000054302">
    <property type="component" value="Unassembled WGS sequence"/>
</dbReference>
<dbReference type="GeneID" id="27324402"/>
<evidence type="ECO:0000313" key="1">
    <source>
        <dbReference type="EMBL" id="KIV92090.1"/>
    </source>
</evidence>
<evidence type="ECO:0000313" key="2">
    <source>
        <dbReference type="Proteomes" id="UP000054302"/>
    </source>
</evidence>
<name>A0A0D1WSF0_EXOME</name>
<dbReference type="InterPro" id="IPR011008">
    <property type="entry name" value="Dimeric_a/b-barrel"/>
</dbReference>
<dbReference type="OrthoDB" id="3830579at2759"/>
<gene>
    <name evidence="1" type="ORF">PV10_06557</name>
</gene>
<organism evidence="1 2">
    <name type="scientific">Exophiala mesophila</name>
    <name type="common">Black yeast-like fungus</name>
    <dbReference type="NCBI Taxonomy" id="212818"/>
    <lineage>
        <taxon>Eukaryota</taxon>
        <taxon>Fungi</taxon>
        <taxon>Dikarya</taxon>
        <taxon>Ascomycota</taxon>
        <taxon>Pezizomycotina</taxon>
        <taxon>Eurotiomycetes</taxon>
        <taxon>Chaetothyriomycetidae</taxon>
        <taxon>Chaetothyriales</taxon>
        <taxon>Herpotrichiellaceae</taxon>
        <taxon>Exophiala</taxon>
    </lineage>
</organism>
<dbReference type="AlphaFoldDB" id="A0A0D1WSF0"/>
<proteinExistence type="predicted"/>
<accession>A0A0D1WSF0</accession>
<protein>
    <recommendedName>
        <fullName evidence="3">ABM domain-containing protein</fullName>
    </recommendedName>
</protein>
<keyword evidence="2" id="KW-1185">Reference proteome</keyword>
<dbReference type="EMBL" id="KN847523">
    <property type="protein sequence ID" value="KIV92090.1"/>
    <property type="molecule type" value="Genomic_DNA"/>
</dbReference>
<dbReference type="RefSeq" id="XP_016223664.1">
    <property type="nucleotide sequence ID" value="XM_016371371.1"/>
</dbReference>
<dbReference type="STRING" id="212818.A0A0D1WSF0"/>
<reference evidence="1 2" key="1">
    <citation type="submission" date="2015-01" db="EMBL/GenBank/DDBJ databases">
        <title>The Genome Sequence of Exophiala mesophila CBS40295.</title>
        <authorList>
            <consortium name="The Broad Institute Genomics Platform"/>
            <person name="Cuomo C."/>
            <person name="de Hoog S."/>
            <person name="Gorbushina A."/>
            <person name="Stielow B."/>
            <person name="Teixiera M."/>
            <person name="Abouelleil A."/>
            <person name="Chapman S.B."/>
            <person name="Priest M."/>
            <person name="Young S.K."/>
            <person name="Wortman J."/>
            <person name="Nusbaum C."/>
            <person name="Birren B."/>
        </authorList>
    </citation>
    <scope>NUCLEOTIDE SEQUENCE [LARGE SCALE GENOMIC DNA]</scope>
    <source>
        <strain evidence="1 2">CBS 40295</strain>
    </source>
</reference>
<dbReference type="Gene3D" id="3.30.70.100">
    <property type="match status" value="2"/>
</dbReference>